<dbReference type="InterPro" id="IPR006653">
    <property type="entry name" value="Trp_synth_b_CS"/>
</dbReference>
<dbReference type="Gene3D" id="3.40.50.1100">
    <property type="match status" value="2"/>
</dbReference>
<evidence type="ECO:0000256" key="8">
    <source>
        <dbReference type="ARBA" id="ARBA00022898"/>
    </source>
</evidence>
<dbReference type="PROSITE" id="PS00168">
    <property type="entry name" value="TRP_SYNTHASE_BETA"/>
    <property type="match status" value="1"/>
</dbReference>
<feature type="modified residue" description="N6-(pyridoxal phosphate)lysine" evidence="12">
    <location>
        <position position="101"/>
    </location>
</feature>
<dbReference type="AlphaFoldDB" id="A0A2H5Y479"/>
<dbReference type="FunFam" id="3.40.50.1100:FF:000004">
    <property type="entry name" value="Tryptophan synthase beta chain"/>
    <property type="match status" value="1"/>
</dbReference>
<dbReference type="InterPro" id="IPR023026">
    <property type="entry name" value="Trp_synth_beta/beta-like"/>
</dbReference>
<dbReference type="NCBIfam" id="TIGR00263">
    <property type="entry name" value="trpB"/>
    <property type="match status" value="1"/>
</dbReference>
<sequence length="418" mass="45248">MAFTEGVRIPWVPLPVQERRGYFGPYGGRYVPETLIPALEELEAAFHEAVEDPEFRKEFENLLRTYVGRPTPLTEARRLGEAVGARIFLKREDLAHTGAHKINNALGQALLAKRLGKRRVVAETGAGQHGVATATACALLGLECVIYMGTADMARQRPNVFRMRLLGAEVRPVDAGSQTLKDAINEAIRDWVTNVRTTHYLLGSALGPHPYPLIVRTFQSVIGVEARAQMLEQFGRLPDVAVACVGGGSNAIGLFAAFLEDPVELVGVEAGGEGIPGGRHAARFADRERGRVGVLHGARTFILQDPWGQILDTHSISAGLDYPAVGPEHAWLRDRNRVRYTAITDAEALAAFQALARLEGILPALESAHAVAEAMRLARARPGSWILVNLSGRGDKDLETVAKALGNGEAMEPSEGSR</sequence>
<dbReference type="UniPathway" id="UPA00035">
    <property type="reaction ID" value="UER00044"/>
</dbReference>
<evidence type="ECO:0000256" key="7">
    <source>
        <dbReference type="ARBA" id="ARBA00022822"/>
    </source>
</evidence>
<dbReference type="PANTHER" id="PTHR48077">
    <property type="entry name" value="TRYPTOPHAN SYNTHASE-RELATED"/>
    <property type="match status" value="1"/>
</dbReference>
<comment type="caution">
    <text evidence="14">The sequence shown here is derived from an EMBL/GenBank/DDBJ whole genome shotgun (WGS) entry which is preliminary data.</text>
</comment>
<reference evidence="15" key="1">
    <citation type="submission" date="2017-09" db="EMBL/GenBank/DDBJ databases">
        <title>Metaegenomics of thermophilic ammonia-oxidizing enrichment culture.</title>
        <authorList>
            <person name="Kato S."/>
            <person name="Suzuki K."/>
        </authorList>
    </citation>
    <scope>NUCLEOTIDE SEQUENCE [LARGE SCALE GENOMIC DNA]</scope>
</reference>
<evidence type="ECO:0000256" key="6">
    <source>
        <dbReference type="ARBA" id="ARBA00022605"/>
    </source>
</evidence>
<comment type="function">
    <text evidence="2 12">The beta subunit is responsible for the synthesis of L-tryptophan from indole and L-serine.</text>
</comment>
<dbReference type="EMBL" id="BEHY01000006">
    <property type="protein sequence ID" value="GBD08255.1"/>
    <property type="molecule type" value="Genomic_DNA"/>
</dbReference>
<evidence type="ECO:0000256" key="9">
    <source>
        <dbReference type="ARBA" id="ARBA00023141"/>
    </source>
</evidence>
<evidence type="ECO:0000259" key="13">
    <source>
        <dbReference type="Pfam" id="PF00291"/>
    </source>
</evidence>
<evidence type="ECO:0000256" key="2">
    <source>
        <dbReference type="ARBA" id="ARBA00002786"/>
    </source>
</evidence>
<proteinExistence type="inferred from homology"/>
<dbReference type="GO" id="GO:0005737">
    <property type="term" value="C:cytoplasm"/>
    <property type="evidence" value="ECO:0007669"/>
    <property type="project" value="TreeGrafter"/>
</dbReference>
<dbReference type="EC" id="4.2.1.20" evidence="12"/>
<dbReference type="PIRSF" id="PIRSF001413">
    <property type="entry name" value="Trp_syn_beta"/>
    <property type="match status" value="1"/>
</dbReference>
<gene>
    <name evidence="14" type="primary">trpB_1</name>
    <name evidence="12" type="synonym">trpB</name>
    <name evidence="14" type="ORF">HRbin22_00488</name>
</gene>
<dbReference type="PANTHER" id="PTHR48077:SF3">
    <property type="entry name" value="TRYPTOPHAN SYNTHASE"/>
    <property type="match status" value="1"/>
</dbReference>
<protein>
    <recommendedName>
        <fullName evidence="12">Tryptophan synthase beta chain</fullName>
        <ecNumber evidence="12">4.2.1.20</ecNumber>
    </recommendedName>
</protein>
<keyword evidence="6 12" id="KW-0028">Amino-acid biosynthesis</keyword>
<evidence type="ECO:0000256" key="3">
    <source>
        <dbReference type="ARBA" id="ARBA00004733"/>
    </source>
</evidence>
<comment type="subunit">
    <text evidence="5 12">Tetramer of two alpha and two beta chains.</text>
</comment>
<name>A0A2H5Y479_9CHLR</name>
<keyword evidence="10 12" id="KW-0456">Lyase</keyword>
<comment type="pathway">
    <text evidence="3 12">Amino-acid biosynthesis; L-tryptophan biosynthesis; L-tryptophan from chorismate: step 5/5.</text>
</comment>
<evidence type="ECO:0000256" key="4">
    <source>
        <dbReference type="ARBA" id="ARBA00009982"/>
    </source>
</evidence>
<evidence type="ECO:0000256" key="10">
    <source>
        <dbReference type="ARBA" id="ARBA00023239"/>
    </source>
</evidence>
<dbReference type="InterPro" id="IPR001926">
    <property type="entry name" value="TrpB-like_PALP"/>
</dbReference>
<evidence type="ECO:0000256" key="1">
    <source>
        <dbReference type="ARBA" id="ARBA00001933"/>
    </source>
</evidence>
<feature type="domain" description="Tryptophan synthase beta chain-like PALP" evidence="13">
    <location>
        <begin position="67"/>
        <end position="392"/>
    </location>
</feature>
<evidence type="ECO:0000256" key="12">
    <source>
        <dbReference type="HAMAP-Rule" id="MF_00133"/>
    </source>
</evidence>
<comment type="catalytic activity">
    <reaction evidence="11 12">
        <text>(1S,2R)-1-C-(indol-3-yl)glycerol 3-phosphate + L-serine = D-glyceraldehyde 3-phosphate + L-tryptophan + H2O</text>
        <dbReference type="Rhea" id="RHEA:10532"/>
        <dbReference type="ChEBI" id="CHEBI:15377"/>
        <dbReference type="ChEBI" id="CHEBI:33384"/>
        <dbReference type="ChEBI" id="CHEBI:57912"/>
        <dbReference type="ChEBI" id="CHEBI:58866"/>
        <dbReference type="ChEBI" id="CHEBI:59776"/>
        <dbReference type="EC" id="4.2.1.20"/>
    </reaction>
</comment>
<keyword evidence="7 12" id="KW-0822">Tryptophan biosynthesis</keyword>
<evidence type="ECO:0000313" key="14">
    <source>
        <dbReference type="EMBL" id="GBD08255.1"/>
    </source>
</evidence>
<dbReference type="Pfam" id="PF00291">
    <property type="entry name" value="PALP"/>
    <property type="match status" value="1"/>
</dbReference>
<evidence type="ECO:0000313" key="15">
    <source>
        <dbReference type="Proteomes" id="UP000236642"/>
    </source>
</evidence>
<dbReference type="FunFam" id="3.40.50.1100:FF:000001">
    <property type="entry name" value="Tryptophan synthase beta chain"/>
    <property type="match status" value="1"/>
</dbReference>
<keyword evidence="9 12" id="KW-0057">Aromatic amino acid biosynthesis</keyword>
<dbReference type="Proteomes" id="UP000236642">
    <property type="component" value="Unassembled WGS sequence"/>
</dbReference>
<keyword evidence="8 12" id="KW-0663">Pyridoxal phosphate</keyword>
<dbReference type="HAMAP" id="MF_00133">
    <property type="entry name" value="Trp_synth_beta"/>
    <property type="match status" value="1"/>
</dbReference>
<comment type="cofactor">
    <cofactor evidence="1 12">
        <name>pyridoxal 5'-phosphate</name>
        <dbReference type="ChEBI" id="CHEBI:597326"/>
    </cofactor>
</comment>
<accession>A0A2H5Y479</accession>
<comment type="similarity">
    <text evidence="4 12">Belongs to the TrpB family.</text>
</comment>
<evidence type="ECO:0000256" key="11">
    <source>
        <dbReference type="ARBA" id="ARBA00049047"/>
    </source>
</evidence>
<dbReference type="InterPro" id="IPR006654">
    <property type="entry name" value="Trp_synth_beta"/>
</dbReference>
<dbReference type="GO" id="GO:0004834">
    <property type="term" value="F:tryptophan synthase activity"/>
    <property type="evidence" value="ECO:0007669"/>
    <property type="project" value="UniProtKB-UniRule"/>
</dbReference>
<dbReference type="CDD" id="cd06446">
    <property type="entry name" value="Trp-synth_B"/>
    <property type="match status" value="1"/>
</dbReference>
<evidence type="ECO:0000256" key="5">
    <source>
        <dbReference type="ARBA" id="ARBA00011270"/>
    </source>
</evidence>
<dbReference type="SUPFAM" id="SSF53686">
    <property type="entry name" value="Tryptophan synthase beta subunit-like PLP-dependent enzymes"/>
    <property type="match status" value="1"/>
</dbReference>
<organism evidence="14 15">
    <name type="scientific">Candidatus Thermoflexus japonica</name>
    <dbReference type="NCBI Taxonomy" id="2035417"/>
    <lineage>
        <taxon>Bacteria</taxon>
        <taxon>Bacillati</taxon>
        <taxon>Chloroflexota</taxon>
        <taxon>Thermoflexia</taxon>
        <taxon>Thermoflexales</taxon>
        <taxon>Thermoflexaceae</taxon>
        <taxon>Thermoflexus</taxon>
    </lineage>
</organism>
<dbReference type="InterPro" id="IPR036052">
    <property type="entry name" value="TrpB-like_PALP_sf"/>
</dbReference>